<comment type="caution">
    <text evidence="2">The sequence shown here is derived from an EMBL/GenBank/DDBJ whole genome shotgun (WGS) entry which is preliminary data.</text>
</comment>
<evidence type="ECO:0008006" key="4">
    <source>
        <dbReference type="Google" id="ProtNLM"/>
    </source>
</evidence>
<evidence type="ECO:0000313" key="2">
    <source>
        <dbReference type="EMBL" id="KAF8699177.1"/>
    </source>
</evidence>
<dbReference type="EMBL" id="JACYCD010000239">
    <property type="protein sequence ID" value="KAF8699177.1"/>
    <property type="molecule type" value="Genomic_DNA"/>
</dbReference>
<name>A0A8H7LPI0_9AGAM</name>
<protein>
    <recommendedName>
        <fullName evidence="4">BAH domain-containing protein</fullName>
    </recommendedName>
</protein>
<proteinExistence type="predicted"/>
<gene>
    <name evidence="2" type="ORF">RHS03_07231</name>
</gene>
<dbReference type="AlphaFoldDB" id="A0A8H7LPI0"/>
<dbReference type="Proteomes" id="UP000602905">
    <property type="component" value="Unassembled WGS sequence"/>
</dbReference>
<evidence type="ECO:0000256" key="1">
    <source>
        <dbReference type="SAM" id="MobiDB-lite"/>
    </source>
</evidence>
<reference evidence="2" key="1">
    <citation type="submission" date="2020-09" db="EMBL/GenBank/DDBJ databases">
        <title>Comparative genome analyses of four rice-infecting Rhizoctonia solani isolates reveal extensive enrichment of homogalacturonan modification genes.</title>
        <authorList>
            <person name="Lee D.-Y."/>
            <person name="Jeon J."/>
            <person name="Kim K.-T."/>
            <person name="Cheong K."/>
            <person name="Song H."/>
            <person name="Choi G."/>
            <person name="Ko J."/>
            <person name="Opiyo S.O."/>
            <person name="Zuo S."/>
            <person name="Madhav S."/>
            <person name="Lee Y.-H."/>
            <person name="Wang G.-L."/>
        </authorList>
    </citation>
    <scope>NUCLEOTIDE SEQUENCE</scope>
    <source>
        <strain evidence="2">AG1-IA WGL</strain>
    </source>
</reference>
<sequence>MNGCRVQRARSSGNRALDEMNLNSINYRRHLRCTFTLSRVIEPLRTDIPSNYRVAGSTWLVRISRATPTRVSKLVFSSTLSLPYFLHTCLELQPRSYSTCMCSSTLLPSAPPHIIEWIHPFRAVTEDGNPASVRKLPNQNLGVDCEGGRRGGQASSPTRRPEAVSRSRELCFAVTPYGLMYTDRSFTGKKEGGRDINSDAGFKGRKWPKMGLLYTDIGTLERCHALHTSNPTISAKLIAAANHNSHAVRCLKTFYKQTKEKQRKMPKTKAPKPKLSTPKAGSRSKTKPRQTRSVGGLPTLDEILDLPDELELARGPLLRVRFPTLGEDSDDDEMPEIPQTREELRRLYKPFPKLEVYNDQGESLFEGPIQVLDYIHIRAGEVGGESVEDTEQWYGQITYIGARDPPATKTRKAKGEPTEEQEQPDVCLRIAWFYDHGSDVEPTIPDARGQAILFQYDSGRADIFRPLRHSSLVVIARQSRYQVLQRNIYNTSVQFSEIESCLNILQRTSVPPAANFHTNPTGTSNTFAHESPVAGDWMIDYELPPEELQLVDIVSSRKSGKPNQNISNFEHSSETEGEADGEDKNSLQRRLALVRQLPPLVRSLATSAITRGIDSGQGIVGGAYVIQQARWLARKVVIEGGTLTREEEEDLAEEAKLTNPDGGPKLTQRKYLCPACSDPI</sequence>
<feature type="region of interest" description="Disordered" evidence="1">
    <location>
        <begin position="558"/>
        <end position="586"/>
    </location>
</feature>
<dbReference type="OrthoDB" id="10259622at2759"/>
<feature type="region of interest" description="Disordered" evidence="1">
    <location>
        <begin position="136"/>
        <end position="164"/>
    </location>
</feature>
<feature type="compositionally biased region" description="Polar residues" evidence="1">
    <location>
        <begin position="561"/>
        <end position="570"/>
    </location>
</feature>
<organism evidence="2 3">
    <name type="scientific">Rhizoctonia solani</name>
    <dbReference type="NCBI Taxonomy" id="456999"/>
    <lineage>
        <taxon>Eukaryota</taxon>
        <taxon>Fungi</taxon>
        <taxon>Dikarya</taxon>
        <taxon>Basidiomycota</taxon>
        <taxon>Agaricomycotina</taxon>
        <taxon>Agaricomycetes</taxon>
        <taxon>Cantharellales</taxon>
        <taxon>Ceratobasidiaceae</taxon>
        <taxon>Rhizoctonia</taxon>
    </lineage>
</organism>
<evidence type="ECO:0000313" key="3">
    <source>
        <dbReference type="Proteomes" id="UP000602905"/>
    </source>
</evidence>
<feature type="compositionally biased region" description="Basic residues" evidence="1">
    <location>
        <begin position="261"/>
        <end position="272"/>
    </location>
</feature>
<feature type="region of interest" description="Disordered" evidence="1">
    <location>
        <begin position="258"/>
        <end position="298"/>
    </location>
</feature>
<feature type="non-terminal residue" evidence="2">
    <location>
        <position position="680"/>
    </location>
</feature>
<accession>A0A8H7LPI0</accession>